<accession>A0A8J6F7P2</accession>
<keyword evidence="2" id="KW-1185">Reference proteome</keyword>
<proteinExistence type="predicted"/>
<sequence>MTPRVIKYSNGSIISSPGQYLTRSALSLFFQFLHALFGAVPDFRDSSTRRHVVRDTPTCCDSARVDFSGLFTISCSMSRMTSDVRTDGGLGFFKFSTDPVWRHFCTKL</sequence>
<comment type="caution">
    <text evidence="1">The sequence shown here is derived from an EMBL/GenBank/DDBJ whole genome shotgun (WGS) entry which is preliminary data.</text>
</comment>
<evidence type="ECO:0000313" key="1">
    <source>
        <dbReference type="EMBL" id="KAG9482096.1"/>
    </source>
</evidence>
<dbReference type="Proteomes" id="UP000770717">
    <property type="component" value="Unassembled WGS sequence"/>
</dbReference>
<organism evidence="1 2">
    <name type="scientific">Eleutherodactylus coqui</name>
    <name type="common">Puerto Rican coqui</name>
    <dbReference type="NCBI Taxonomy" id="57060"/>
    <lineage>
        <taxon>Eukaryota</taxon>
        <taxon>Metazoa</taxon>
        <taxon>Chordata</taxon>
        <taxon>Craniata</taxon>
        <taxon>Vertebrata</taxon>
        <taxon>Euteleostomi</taxon>
        <taxon>Amphibia</taxon>
        <taxon>Batrachia</taxon>
        <taxon>Anura</taxon>
        <taxon>Neobatrachia</taxon>
        <taxon>Hyloidea</taxon>
        <taxon>Eleutherodactylidae</taxon>
        <taxon>Eleutherodactylinae</taxon>
        <taxon>Eleutherodactylus</taxon>
        <taxon>Eleutherodactylus</taxon>
    </lineage>
</organism>
<dbReference type="EMBL" id="WNTK01000006">
    <property type="protein sequence ID" value="KAG9482096.1"/>
    <property type="molecule type" value="Genomic_DNA"/>
</dbReference>
<dbReference type="AlphaFoldDB" id="A0A8J6F7P2"/>
<name>A0A8J6F7P2_ELECQ</name>
<evidence type="ECO:0000313" key="2">
    <source>
        <dbReference type="Proteomes" id="UP000770717"/>
    </source>
</evidence>
<reference evidence="1" key="1">
    <citation type="thesis" date="2020" institute="ProQuest LLC" country="789 East Eisenhower Parkway, Ann Arbor, MI, USA">
        <title>Comparative Genomics and Chromosome Evolution.</title>
        <authorList>
            <person name="Mudd A.B."/>
        </authorList>
    </citation>
    <scope>NUCLEOTIDE SEQUENCE</scope>
    <source>
        <strain evidence="1">HN-11 Male</strain>
        <tissue evidence="1">Kidney and liver</tissue>
    </source>
</reference>
<protein>
    <submittedName>
        <fullName evidence="1">Uncharacterized protein</fullName>
    </submittedName>
</protein>
<gene>
    <name evidence="1" type="ORF">GDO78_011014</name>
</gene>